<dbReference type="AlphaFoldDB" id="A0AAN9A796"/>
<dbReference type="Pfam" id="PF15389">
    <property type="entry name" value="DUF4612"/>
    <property type="match status" value="1"/>
</dbReference>
<feature type="compositionally biased region" description="Low complexity" evidence="1">
    <location>
        <begin position="30"/>
        <end position="51"/>
    </location>
</feature>
<feature type="compositionally biased region" description="Polar residues" evidence="1">
    <location>
        <begin position="220"/>
        <end position="230"/>
    </location>
</feature>
<reference evidence="2 3" key="1">
    <citation type="submission" date="2023-11" db="EMBL/GenBank/DDBJ databases">
        <title>Halocaridina rubra genome assembly.</title>
        <authorList>
            <person name="Smith C."/>
        </authorList>
    </citation>
    <scope>NUCLEOTIDE SEQUENCE [LARGE SCALE GENOMIC DNA]</scope>
    <source>
        <strain evidence="2">EP-1</strain>
        <tissue evidence="2">Whole</tissue>
    </source>
</reference>
<organism evidence="2 3">
    <name type="scientific">Halocaridina rubra</name>
    <name type="common">Hawaiian red shrimp</name>
    <dbReference type="NCBI Taxonomy" id="373956"/>
    <lineage>
        <taxon>Eukaryota</taxon>
        <taxon>Metazoa</taxon>
        <taxon>Ecdysozoa</taxon>
        <taxon>Arthropoda</taxon>
        <taxon>Crustacea</taxon>
        <taxon>Multicrustacea</taxon>
        <taxon>Malacostraca</taxon>
        <taxon>Eumalacostraca</taxon>
        <taxon>Eucarida</taxon>
        <taxon>Decapoda</taxon>
        <taxon>Pleocyemata</taxon>
        <taxon>Caridea</taxon>
        <taxon>Atyoidea</taxon>
        <taxon>Atyidae</taxon>
        <taxon>Halocaridina</taxon>
    </lineage>
</organism>
<protein>
    <submittedName>
        <fullName evidence="2">Uncharacterized protein</fullName>
    </submittedName>
</protein>
<dbReference type="EMBL" id="JAXCGZ010003111">
    <property type="protein sequence ID" value="KAK7083421.1"/>
    <property type="molecule type" value="Genomic_DNA"/>
</dbReference>
<comment type="caution">
    <text evidence="2">The sequence shown here is derived from an EMBL/GenBank/DDBJ whole genome shotgun (WGS) entry which is preliminary data.</text>
</comment>
<evidence type="ECO:0000313" key="3">
    <source>
        <dbReference type="Proteomes" id="UP001381693"/>
    </source>
</evidence>
<gene>
    <name evidence="2" type="ORF">SK128_017542</name>
</gene>
<dbReference type="Proteomes" id="UP001381693">
    <property type="component" value="Unassembled WGS sequence"/>
</dbReference>
<name>A0AAN9A796_HALRR</name>
<feature type="region of interest" description="Disordered" evidence="1">
    <location>
        <begin position="1"/>
        <end position="65"/>
    </location>
</feature>
<proteinExistence type="predicted"/>
<evidence type="ECO:0000256" key="1">
    <source>
        <dbReference type="SAM" id="MobiDB-lite"/>
    </source>
</evidence>
<feature type="compositionally biased region" description="Low complexity" evidence="1">
    <location>
        <begin position="232"/>
        <end position="245"/>
    </location>
</feature>
<dbReference type="InterPro" id="IPR027967">
    <property type="entry name" value="DUF4612"/>
</dbReference>
<sequence length="259" mass="28586">MGCGRSTLGSDSPKKNKKKAGSVDEELSSDDNSSNSNSNSSKKQQKNQQQQIVNKLTPVAGGPLRAQTKISSSQLNFFMMLDQKIENGPDYESEEEEVDRYRRLHEYAEQWQLLTQARPLTPPTPPMRYTADDACGSGNITEDEEDDDGLSEPECIPDEAVREQYMFMGNLYTLTHIKTDTDKVEPKVDVVTNAVNEIVVEDGHKYNGSAIADECDSVGETANSDSVDCKQSSRPTSRSSSRPASLILRSVFPADSGYE</sequence>
<dbReference type="PANTHER" id="PTHR14974">
    <property type="entry name" value="SIMILAR TO RIKEN CDNA 1700025G04 GENE"/>
    <property type="match status" value="1"/>
</dbReference>
<feature type="region of interest" description="Disordered" evidence="1">
    <location>
        <begin position="220"/>
        <end position="245"/>
    </location>
</feature>
<accession>A0AAN9A796</accession>
<dbReference type="PANTHER" id="PTHR14974:SF3">
    <property type="entry name" value="SIMILAR TO RIKEN CDNA 1700025G04 GENE"/>
    <property type="match status" value="1"/>
</dbReference>
<keyword evidence="3" id="KW-1185">Reference proteome</keyword>
<evidence type="ECO:0000313" key="2">
    <source>
        <dbReference type="EMBL" id="KAK7083421.1"/>
    </source>
</evidence>